<name>A0A4P7IHC7_9ACTN</name>
<reference evidence="1 2" key="1">
    <citation type="submission" date="2019-03" db="EMBL/GenBank/DDBJ databases">
        <title>Three New Species of Nocardioides, Nocardioides euryhalodurans sp. nov., Nocardioides seonyuensis sp. nov. and Nocardioides eburneoflavus sp. nov. Iolated from Soil.</title>
        <authorList>
            <person name="Roh S.G."/>
            <person name="Lee C."/>
            <person name="Kim M.-K."/>
            <person name="Kim S.B."/>
        </authorList>
    </citation>
    <scope>NUCLEOTIDE SEQUENCE [LARGE SCALE GENOMIC DNA]</scope>
    <source>
        <strain evidence="1 2">MMS17-SY207-3</strain>
    </source>
</reference>
<protein>
    <submittedName>
        <fullName evidence="1">Uncharacterized protein</fullName>
    </submittedName>
</protein>
<evidence type="ECO:0000313" key="2">
    <source>
        <dbReference type="Proteomes" id="UP000294853"/>
    </source>
</evidence>
<dbReference type="EMBL" id="CP038436">
    <property type="protein sequence ID" value="QBX56726.1"/>
    <property type="molecule type" value="Genomic_DNA"/>
</dbReference>
<dbReference type="AlphaFoldDB" id="A0A4P7IHC7"/>
<dbReference type="Proteomes" id="UP000294853">
    <property type="component" value="Chromosome"/>
</dbReference>
<accession>A0A4P7IHC7</accession>
<sequence>MTEKLIWDVTVRAEDGPQLSGSGVLEVDAYDKLSVTVPAGGDLDVDLGPGSAGLISCLVLLPEAPSDDLTYEVGSETITLDQPQFLFGGAADLAGNPASLTIANAGASDAVVDLMIGRDATS</sequence>
<dbReference type="RefSeq" id="WP_135268711.1">
    <property type="nucleotide sequence ID" value="NZ_CP038436.1"/>
</dbReference>
<organism evidence="1 2">
    <name type="scientific">Nocardioides seonyuensis</name>
    <dbReference type="NCBI Taxonomy" id="2518371"/>
    <lineage>
        <taxon>Bacteria</taxon>
        <taxon>Bacillati</taxon>
        <taxon>Actinomycetota</taxon>
        <taxon>Actinomycetes</taxon>
        <taxon>Propionibacteriales</taxon>
        <taxon>Nocardioidaceae</taxon>
        <taxon>Nocardioides</taxon>
    </lineage>
</organism>
<proteinExistence type="predicted"/>
<keyword evidence="2" id="KW-1185">Reference proteome</keyword>
<dbReference type="OrthoDB" id="3383065at2"/>
<dbReference type="KEGG" id="nsn:EXE58_15520"/>
<evidence type="ECO:0000313" key="1">
    <source>
        <dbReference type="EMBL" id="QBX56726.1"/>
    </source>
</evidence>
<gene>
    <name evidence="1" type="ORF">EXE58_15520</name>
</gene>